<protein>
    <submittedName>
        <fullName evidence="2">Transposase</fullName>
    </submittedName>
</protein>
<evidence type="ECO:0000313" key="2">
    <source>
        <dbReference type="WBParaSite" id="Hba_13985"/>
    </source>
</evidence>
<organism evidence="1 2">
    <name type="scientific">Heterorhabditis bacteriophora</name>
    <name type="common">Entomopathogenic nematode worm</name>
    <dbReference type="NCBI Taxonomy" id="37862"/>
    <lineage>
        <taxon>Eukaryota</taxon>
        <taxon>Metazoa</taxon>
        <taxon>Ecdysozoa</taxon>
        <taxon>Nematoda</taxon>
        <taxon>Chromadorea</taxon>
        <taxon>Rhabditida</taxon>
        <taxon>Rhabditina</taxon>
        <taxon>Rhabditomorpha</taxon>
        <taxon>Strongyloidea</taxon>
        <taxon>Heterorhabditidae</taxon>
        <taxon>Heterorhabditis</taxon>
    </lineage>
</organism>
<accession>A0A1I7X8T4</accession>
<sequence>MSIVVKGCQPVTFHIMMSERKQSAWLGKIRYSNWDAYKAHVDKRTFQHPTNLLLRLVASYESGTVRRLLKLHSIE</sequence>
<dbReference type="Proteomes" id="UP000095283">
    <property type="component" value="Unplaced"/>
</dbReference>
<evidence type="ECO:0000313" key="1">
    <source>
        <dbReference type="Proteomes" id="UP000095283"/>
    </source>
</evidence>
<dbReference type="WBParaSite" id="Hba_13985">
    <property type="protein sequence ID" value="Hba_13985"/>
    <property type="gene ID" value="Hba_13985"/>
</dbReference>
<name>A0A1I7X8T4_HETBA</name>
<proteinExistence type="predicted"/>
<dbReference type="AlphaFoldDB" id="A0A1I7X8T4"/>
<keyword evidence="1" id="KW-1185">Reference proteome</keyword>
<reference evidence="2" key="1">
    <citation type="submission" date="2016-11" db="UniProtKB">
        <authorList>
            <consortium name="WormBaseParasite"/>
        </authorList>
    </citation>
    <scope>IDENTIFICATION</scope>
</reference>